<organism evidence="1 2">
    <name type="scientific">Steinernema glaseri</name>
    <dbReference type="NCBI Taxonomy" id="37863"/>
    <lineage>
        <taxon>Eukaryota</taxon>
        <taxon>Metazoa</taxon>
        <taxon>Ecdysozoa</taxon>
        <taxon>Nematoda</taxon>
        <taxon>Chromadorea</taxon>
        <taxon>Rhabditida</taxon>
        <taxon>Tylenchina</taxon>
        <taxon>Panagrolaimomorpha</taxon>
        <taxon>Strongyloidoidea</taxon>
        <taxon>Steinernematidae</taxon>
        <taxon>Steinernema</taxon>
    </lineage>
</organism>
<evidence type="ECO:0000313" key="1">
    <source>
        <dbReference type="Proteomes" id="UP000095287"/>
    </source>
</evidence>
<dbReference type="Proteomes" id="UP000095287">
    <property type="component" value="Unplaced"/>
</dbReference>
<evidence type="ECO:0000313" key="2">
    <source>
        <dbReference type="WBParaSite" id="L893_g22777.t1"/>
    </source>
</evidence>
<keyword evidence="1" id="KW-1185">Reference proteome</keyword>
<name>A0A1I7Z4L9_9BILA</name>
<dbReference type="AlphaFoldDB" id="A0A1I7Z4L9"/>
<protein>
    <submittedName>
        <fullName evidence="2">Secreted protein</fullName>
    </submittedName>
</protein>
<accession>A0A1I7Z4L9</accession>
<sequence length="122" mass="14187">MILFYLVLTHFSAARGFFLYRERLSGQSDKGCNDKNVIVFGVVAVAYCNIYTQRYRIKHNVPDTRLEQRSVTSNPRKTFAQSKDKMAFCITPSKLENYPQHFSTTNANEDQTLFGHVKQKWI</sequence>
<dbReference type="WBParaSite" id="L893_g22777.t1">
    <property type="protein sequence ID" value="L893_g22777.t1"/>
    <property type="gene ID" value="L893_g22777"/>
</dbReference>
<reference evidence="2" key="1">
    <citation type="submission" date="2016-11" db="UniProtKB">
        <authorList>
            <consortium name="WormBaseParasite"/>
        </authorList>
    </citation>
    <scope>IDENTIFICATION</scope>
</reference>
<proteinExistence type="predicted"/>